<dbReference type="Gene3D" id="3.40.50.300">
    <property type="entry name" value="P-loop containing nucleotide triphosphate hydrolases"/>
    <property type="match status" value="1"/>
</dbReference>
<dbReference type="CDD" id="cd00071">
    <property type="entry name" value="GMPK"/>
    <property type="match status" value="1"/>
</dbReference>
<dbReference type="RefSeq" id="WP_018710676.1">
    <property type="nucleotide sequence ID" value="NZ_CALULB010000030.1"/>
</dbReference>
<reference evidence="15 16" key="1">
    <citation type="submission" date="2022-08" db="EMBL/GenBank/DDBJ databases">
        <authorList>
            <person name="Zeman M."/>
            <person name="Kubasova T."/>
        </authorList>
    </citation>
    <scope>NUCLEOTIDE SEQUENCE [LARGE SCALE GENOMIC DNA]</scope>
    <source>
        <strain evidence="15 16">ET62</strain>
    </source>
</reference>
<comment type="caution">
    <text evidence="15">The sequence shown here is derived from an EMBL/GenBank/DDBJ whole genome shotgun (WGS) entry which is preliminary data.</text>
</comment>
<dbReference type="InterPro" id="IPR027417">
    <property type="entry name" value="P-loop_NTPase"/>
</dbReference>
<evidence type="ECO:0000256" key="8">
    <source>
        <dbReference type="ARBA" id="ARBA00022741"/>
    </source>
</evidence>
<name>A0AAW5N938_9BACT</name>
<dbReference type="InterPro" id="IPR008145">
    <property type="entry name" value="GK/Ca_channel_bsu"/>
</dbReference>
<evidence type="ECO:0000256" key="7">
    <source>
        <dbReference type="ARBA" id="ARBA00022679"/>
    </source>
</evidence>
<dbReference type="EMBL" id="JANRHJ010000007">
    <property type="protein sequence ID" value="MCR8873894.1"/>
    <property type="molecule type" value="Genomic_DNA"/>
</dbReference>
<dbReference type="EC" id="2.7.4.8" evidence="4 13"/>
<gene>
    <name evidence="13 15" type="primary">gmk</name>
    <name evidence="15" type="ORF">NW209_07695</name>
</gene>
<dbReference type="Proteomes" id="UP001204579">
    <property type="component" value="Unassembled WGS sequence"/>
</dbReference>
<comment type="catalytic activity">
    <reaction evidence="12 13">
        <text>GMP + ATP = GDP + ADP</text>
        <dbReference type="Rhea" id="RHEA:20780"/>
        <dbReference type="ChEBI" id="CHEBI:30616"/>
        <dbReference type="ChEBI" id="CHEBI:58115"/>
        <dbReference type="ChEBI" id="CHEBI:58189"/>
        <dbReference type="ChEBI" id="CHEBI:456216"/>
        <dbReference type="EC" id="2.7.4.8"/>
    </reaction>
</comment>
<keyword evidence="7 13" id="KW-0808">Transferase</keyword>
<dbReference type="SMART" id="SM00072">
    <property type="entry name" value="GuKc"/>
    <property type="match status" value="1"/>
</dbReference>
<evidence type="ECO:0000256" key="3">
    <source>
        <dbReference type="ARBA" id="ARBA00005790"/>
    </source>
</evidence>
<evidence type="ECO:0000256" key="11">
    <source>
        <dbReference type="ARBA" id="ARBA00030128"/>
    </source>
</evidence>
<evidence type="ECO:0000256" key="1">
    <source>
        <dbReference type="ARBA" id="ARBA00003531"/>
    </source>
</evidence>
<comment type="function">
    <text evidence="1 13">Essential for recycling GMP and indirectly, cGMP.</text>
</comment>
<evidence type="ECO:0000313" key="15">
    <source>
        <dbReference type="EMBL" id="MCR8873894.1"/>
    </source>
</evidence>
<evidence type="ECO:0000256" key="4">
    <source>
        <dbReference type="ARBA" id="ARBA00012961"/>
    </source>
</evidence>
<dbReference type="PROSITE" id="PS00856">
    <property type="entry name" value="GUANYLATE_KINASE_1"/>
    <property type="match status" value="1"/>
</dbReference>
<evidence type="ECO:0000256" key="2">
    <source>
        <dbReference type="ARBA" id="ARBA00004496"/>
    </source>
</evidence>
<sequence>MTGKLIIFSAPSGSGKSTIINYLLTQNLNLAFSISATSRPPRGTEQNGVEYFFLTPEEFKQRIADNEFLEYEEVYKDRFYGTLKSQVEKQLADGQNVVFDVDVVGGCNIKQYYGERALSVFIQPPSVEELRKRLNGRGTDSPEVIESRIAKAEFELGYAPRFDVVIVNDDLDKAKAEALKVITEFLNR</sequence>
<dbReference type="NCBIfam" id="TIGR03263">
    <property type="entry name" value="guanyl_kin"/>
    <property type="match status" value="1"/>
</dbReference>
<dbReference type="SUPFAM" id="SSF52540">
    <property type="entry name" value="P-loop containing nucleoside triphosphate hydrolases"/>
    <property type="match status" value="1"/>
</dbReference>
<evidence type="ECO:0000259" key="14">
    <source>
        <dbReference type="PROSITE" id="PS50052"/>
    </source>
</evidence>
<dbReference type="Gene3D" id="3.30.63.10">
    <property type="entry name" value="Guanylate Kinase phosphate binding domain"/>
    <property type="match status" value="1"/>
</dbReference>
<dbReference type="GO" id="GO:0004385">
    <property type="term" value="F:GMP kinase activity"/>
    <property type="evidence" value="ECO:0007669"/>
    <property type="project" value="UniProtKB-UniRule"/>
</dbReference>
<feature type="binding site" evidence="13">
    <location>
        <begin position="10"/>
        <end position="17"/>
    </location>
    <ligand>
        <name>ATP</name>
        <dbReference type="ChEBI" id="CHEBI:30616"/>
    </ligand>
</feature>
<evidence type="ECO:0000256" key="6">
    <source>
        <dbReference type="ARBA" id="ARBA00022490"/>
    </source>
</evidence>
<evidence type="ECO:0000256" key="5">
    <source>
        <dbReference type="ARBA" id="ARBA00016296"/>
    </source>
</evidence>
<keyword evidence="8 13" id="KW-0547">Nucleotide-binding</keyword>
<proteinExistence type="inferred from homology"/>
<evidence type="ECO:0000256" key="9">
    <source>
        <dbReference type="ARBA" id="ARBA00022777"/>
    </source>
</evidence>
<keyword evidence="16" id="KW-1185">Reference proteome</keyword>
<dbReference type="HAMAP" id="MF_00328">
    <property type="entry name" value="Guanylate_kinase"/>
    <property type="match status" value="1"/>
</dbReference>
<dbReference type="InterPro" id="IPR008144">
    <property type="entry name" value="Guanylate_kin-like_dom"/>
</dbReference>
<dbReference type="PROSITE" id="PS50052">
    <property type="entry name" value="GUANYLATE_KINASE_2"/>
    <property type="match status" value="1"/>
</dbReference>
<evidence type="ECO:0000313" key="16">
    <source>
        <dbReference type="Proteomes" id="UP001204579"/>
    </source>
</evidence>
<dbReference type="GeneID" id="82443148"/>
<keyword evidence="10 13" id="KW-0067">ATP-binding</keyword>
<dbReference type="InterPro" id="IPR017665">
    <property type="entry name" value="Guanylate_kinase"/>
</dbReference>
<dbReference type="FunFam" id="3.30.63.10:FF:000005">
    <property type="entry name" value="Guanylate kinase"/>
    <property type="match status" value="1"/>
</dbReference>
<evidence type="ECO:0000256" key="12">
    <source>
        <dbReference type="ARBA" id="ARBA00048594"/>
    </source>
</evidence>
<organism evidence="15 16">
    <name type="scientific">Phocaeicola barnesiae</name>
    <dbReference type="NCBI Taxonomy" id="376804"/>
    <lineage>
        <taxon>Bacteria</taxon>
        <taxon>Pseudomonadati</taxon>
        <taxon>Bacteroidota</taxon>
        <taxon>Bacteroidia</taxon>
        <taxon>Bacteroidales</taxon>
        <taxon>Bacteroidaceae</taxon>
        <taxon>Phocaeicola</taxon>
    </lineage>
</organism>
<dbReference type="GO" id="GO:0005524">
    <property type="term" value="F:ATP binding"/>
    <property type="evidence" value="ECO:0007669"/>
    <property type="project" value="UniProtKB-UniRule"/>
</dbReference>
<accession>A0AAW5N938</accession>
<dbReference type="PANTHER" id="PTHR23117:SF13">
    <property type="entry name" value="GUANYLATE KINASE"/>
    <property type="match status" value="1"/>
</dbReference>
<keyword evidence="9 13" id="KW-0418">Kinase</keyword>
<dbReference type="Pfam" id="PF00625">
    <property type="entry name" value="Guanylate_kin"/>
    <property type="match status" value="1"/>
</dbReference>
<protein>
    <recommendedName>
        <fullName evidence="5 13">Guanylate kinase</fullName>
        <ecNumber evidence="4 13">2.7.4.8</ecNumber>
    </recommendedName>
    <alternativeName>
        <fullName evidence="11 13">GMP kinase</fullName>
    </alternativeName>
</protein>
<dbReference type="AlphaFoldDB" id="A0AAW5N938"/>
<comment type="subcellular location">
    <subcellularLocation>
        <location evidence="2 13">Cytoplasm</location>
    </subcellularLocation>
</comment>
<dbReference type="GO" id="GO:0005829">
    <property type="term" value="C:cytosol"/>
    <property type="evidence" value="ECO:0007669"/>
    <property type="project" value="TreeGrafter"/>
</dbReference>
<dbReference type="PANTHER" id="PTHR23117">
    <property type="entry name" value="GUANYLATE KINASE-RELATED"/>
    <property type="match status" value="1"/>
</dbReference>
<evidence type="ECO:0000256" key="10">
    <source>
        <dbReference type="ARBA" id="ARBA00022840"/>
    </source>
</evidence>
<comment type="similarity">
    <text evidence="3 13">Belongs to the guanylate kinase family.</text>
</comment>
<dbReference type="InterPro" id="IPR020590">
    <property type="entry name" value="Guanylate_kinase_CS"/>
</dbReference>
<feature type="domain" description="Guanylate kinase-like" evidence="14">
    <location>
        <begin position="3"/>
        <end position="183"/>
    </location>
</feature>
<keyword evidence="6 13" id="KW-0963">Cytoplasm</keyword>
<evidence type="ECO:0000256" key="13">
    <source>
        <dbReference type="HAMAP-Rule" id="MF_00328"/>
    </source>
</evidence>